<dbReference type="EMBL" id="CP090175">
    <property type="protein sequence ID" value="UJO24875.1"/>
    <property type="molecule type" value="Genomic_DNA"/>
</dbReference>
<accession>A0A9Q8PLZ3</accession>
<keyword evidence="1" id="KW-0677">Repeat</keyword>
<keyword evidence="3" id="KW-0732">Signal</keyword>
<feature type="compositionally biased region" description="Low complexity" evidence="2">
    <location>
        <begin position="208"/>
        <end position="226"/>
    </location>
</feature>
<evidence type="ECO:0000313" key="5">
    <source>
        <dbReference type="EMBL" id="UJO24875.1"/>
    </source>
</evidence>
<proteinExistence type="predicted"/>
<feature type="region of interest" description="Disordered" evidence="2">
    <location>
        <begin position="635"/>
        <end position="702"/>
    </location>
</feature>
<dbReference type="Proteomes" id="UP000756132">
    <property type="component" value="Chromosome 13"/>
</dbReference>
<dbReference type="KEGG" id="ffu:CLAFUR5_14134"/>
<dbReference type="PANTHER" id="PTHR45964:SF5">
    <property type="entry name" value="WSCD FAMILY MEMBER CG9164"/>
    <property type="match status" value="1"/>
</dbReference>
<protein>
    <recommendedName>
        <fullName evidence="4">WSC domain-containing protein</fullName>
    </recommendedName>
</protein>
<reference evidence="5" key="1">
    <citation type="submission" date="2021-12" db="EMBL/GenBank/DDBJ databases">
        <authorList>
            <person name="Zaccaron A."/>
            <person name="Stergiopoulos I."/>
        </authorList>
    </citation>
    <scope>NUCLEOTIDE SEQUENCE</scope>
    <source>
        <strain evidence="5">Race5_Kim</strain>
    </source>
</reference>
<gene>
    <name evidence="5" type="ORF">CLAFUR5_14134</name>
</gene>
<feature type="compositionally biased region" description="Low complexity" evidence="2">
    <location>
        <begin position="567"/>
        <end position="591"/>
    </location>
</feature>
<dbReference type="Pfam" id="PF14295">
    <property type="entry name" value="PAN_4"/>
    <property type="match status" value="2"/>
</dbReference>
<dbReference type="Pfam" id="PF01822">
    <property type="entry name" value="WSC"/>
    <property type="match status" value="1"/>
</dbReference>
<evidence type="ECO:0000259" key="4">
    <source>
        <dbReference type="PROSITE" id="PS51212"/>
    </source>
</evidence>
<dbReference type="PROSITE" id="PS51212">
    <property type="entry name" value="WSC"/>
    <property type="match status" value="1"/>
</dbReference>
<name>A0A9Q8PLZ3_PASFU</name>
<dbReference type="InterPro" id="IPR002889">
    <property type="entry name" value="WSC_carb-bd"/>
</dbReference>
<organism evidence="5 6">
    <name type="scientific">Passalora fulva</name>
    <name type="common">Tomato leaf mold</name>
    <name type="synonym">Cladosporium fulvum</name>
    <dbReference type="NCBI Taxonomy" id="5499"/>
    <lineage>
        <taxon>Eukaryota</taxon>
        <taxon>Fungi</taxon>
        <taxon>Dikarya</taxon>
        <taxon>Ascomycota</taxon>
        <taxon>Pezizomycotina</taxon>
        <taxon>Dothideomycetes</taxon>
        <taxon>Dothideomycetidae</taxon>
        <taxon>Mycosphaerellales</taxon>
        <taxon>Mycosphaerellaceae</taxon>
        <taxon>Fulvia</taxon>
    </lineage>
</organism>
<dbReference type="SMART" id="SM00321">
    <property type="entry name" value="WSC"/>
    <property type="match status" value="1"/>
</dbReference>
<sequence>MHHTMATYAVGLMVLAGTALAATPECPNSNGETYTGPNGNVFTIECGIDYEGGNLGSPVTVQNLGQCVDACDANGRCVDVSLSGVACYLKGTLGQRLRAPGVVGALKTTPVTNPLPLCPGSNGESFVSTSGHNFTIECDTDHAGGDLKMAVVDGLEACINACGDEPRCVDVSLSGEACYLKSQLGQDLVRQGVNGAIKGLLVAEPVTTRTTTTTSTASSSSSSSSSVPVSRIIIPCPGDGTQFVANSYARFAVYEGYEATGASTGSRNKVASINECVQLCDRNGCAGVSFSEGVCTFKQAANGCYRSSGAFGARLVTPRPQCPSEPGTTYTALDGQEFQLACDQDYIGQDIFAFDTDMPSGNGGSLGECLERCSTYDGCYAATLQGGGCYLKGYPVPASRAAKGLLSGLLLNATAPVPGPSTDPEDQPTSDVIAPLEVAGFEFLACYQDDQANRILAGATEYDVPGGPLSVTAESCADFCDDYTYFGLEFGGQCFCGDDFEYDPVAATGQCNHVCAANSSQTCGGSAALQVYRIADYLDPEPSEEATTARSSPATSFESTVSPTSTEADSTSVTSISSIPSSYESTSSSIATEADTTSLTSISSIPSSLSNVASLPSATFTTITDYITSTNGTLTRYGATPSPPSSVTASAQDTASTSADTTSSTSLPISSASSDSSTLPANRTAEAQETTSSSASIAPLPRLTSTAPSAGFPIPSNASVISNSTSSRISAGLPLPTGNSTSTSAGWNSSVTSVPPVQLPSPIGEPDFPTANVTLLVTPVPASTPLEGPAPMDSDDLTARSFPANFLRRAPRHSWRKRFQSLAFWRA</sequence>
<dbReference type="GeneID" id="71994012"/>
<feature type="region of interest" description="Disordered" evidence="2">
    <location>
        <begin position="208"/>
        <end position="227"/>
    </location>
</feature>
<dbReference type="PANTHER" id="PTHR45964">
    <property type="entry name" value="WSCD FAMILY MEMBER CG9164"/>
    <property type="match status" value="1"/>
</dbReference>
<feature type="chain" id="PRO_5040340338" description="WSC domain-containing protein" evidence="3">
    <location>
        <begin position="22"/>
        <end position="827"/>
    </location>
</feature>
<dbReference type="RefSeq" id="XP_047769241.1">
    <property type="nucleotide sequence ID" value="XM_047913282.1"/>
</dbReference>
<keyword evidence="6" id="KW-1185">Reference proteome</keyword>
<dbReference type="InterPro" id="IPR051589">
    <property type="entry name" value="Sialate-O-sulfotransferase"/>
</dbReference>
<dbReference type="AlphaFoldDB" id="A0A9Q8PLZ3"/>
<evidence type="ECO:0000256" key="3">
    <source>
        <dbReference type="SAM" id="SignalP"/>
    </source>
</evidence>
<feature type="compositionally biased region" description="Low complexity" evidence="2">
    <location>
        <begin position="645"/>
        <end position="698"/>
    </location>
</feature>
<feature type="compositionally biased region" description="Polar residues" evidence="2">
    <location>
        <begin position="545"/>
        <end position="566"/>
    </location>
</feature>
<evidence type="ECO:0000256" key="2">
    <source>
        <dbReference type="SAM" id="MobiDB-lite"/>
    </source>
</evidence>
<feature type="signal peptide" evidence="3">
    <location>
        <begin position="1"/>
        <end position="21"/>
    </location>
</feature>
<feature type="domain" description="WSC" evidence="4">
    <location>
        <begin position="440"/>
        <end position="535"/>
    </location>
</feature>
<dbReference type="OrthoDB" id="3649437at2759"/>
<dbReference type="InterPro" id="IPR003609">
    <property type="entry name" value="Pan_app"/>
</dbReference>
<evidence type="ECO:0000256" key="1">
    <source>
        <dbReference type="ARBA" id="ARBA00022737"/>
    </source>
</evidence>
<feature type="region of interest" description="Disordered" evidence="2">
    <location>
        <begin position="541"/>
        <end position="591"/>
    </location>
</feature>
<reference evidence="5" key="2">
    <citation type="journal article" date="2022" name="Microb. Genom.">
        <title>A chromosome-scale genome assembly of the tomato pathogen Cladosporium fulvum reveals a compartmentalized genome architecture and the presence of a dispensable chromosome.</title>
        <authorList>
            <person name="Zaccaron A.Z."/>
            <person name="Chen L.H."/>
            <person name="Samaras A."/>
            <person name="Stergiopoulos I."/>
        </authorList>
    </citation>
    <scope>NUCLEOTIDE SEQUENCE</scope>
    <source>
        <strain evidence="5">Race5_Kim</strain>
    </source>
</reference>
<evidence type="ECO:0000313" key="6">
    <source>
        <dbReference type="Proteomes" id="UP000756132"/>
    </source>
</evidence>